<proteinExistence type="predicted"/>
<reference evidence="1 2" key="1">
    <citation type="submission" date="2018-06" db="EMBL/GenBank/DDBJ databases">
        <title>Freshwater and sediment microbial communities from various areas in North America, analyzing microbe dynamics in response to fracking.</title>
        <authorList>
            <person name="Lamendella R."/>
        </authorList>
    </citation>
    <scope>NUCLEOTIDE SEQUENCE [LARGE SCALE GENOMIC DNA]</scope>
    <source>
        <strain evidence="1 2">97B</strain>
    </source>
</reference>
<name>A0A366EZV2_9BACI</name>
<dbReference type="EMBL" id="QNRJ01000001">
    <property type="protein sequence ID" value="RBP07874.1"/>
    <property type="molecule type" value="Genomic_DNA"/>
</dbReference>
<sequence>MIERKLVPRLGTGFLFWISPENTLIINARYTFSKKIIG</sequence>
<gene>
    <name evidence="1" type="ORF">DET59_101242</name>
</gene>
<dbReference type="Proteomes" id="UP000252118">
    <property type="component" value="Unassembled WGS sequence"/>
</dbReference>
<protein>
    <submittedName>
        <fullName evidence="1">Uncharacterized protein</fullName>
    </submittedName>
</protein>
<organism evidence="1 2">
    <name type="scientific">Rossellomorea aquimaris</name>
    <dbReference type="NCBI Taxonomy" id="189382"/>
    <lineage>
        <taxon>Bacteria</taxon>
        <taxon>Bacillati</taxon>
        <taxon>Bacillota</taxon>
        <taxon>Bacilli</taxon>
        <taxon>Bacillales</taxon>
        <taxon>Bacillaceae</taxon>
        <taxon>Rossellomorea</taxon>
    </lineage>
</organism>
<accession>A0A366EZV2</accession>
<evidence type="ECO:0000313" key="2">
    <source>
        <dbReference type="Proteomes" id="UP000252118"/>
    </source>
</evidence>
<evidence type="ECO:0000313" key="1">
    <source>
        <dbReference type="EMBL" id="RBP07874.1"/>
    </source>
</evidence>
<comment type="caution">
    <text evidence="1">The sequence shown here is derived from an EMBL/GenBank/DDBJ whole genome shotgun (WGS) entry which is preliminary data.</text>
</comment>
<dbReference type="AlphaFoldDB" id="A0A366EZV2"/>